<dbReference type="InterPro" id="IPR035234">
    <property type="entry name" value="IgGFc-bd_N"/>
</dbReference>
<dbReference type="SMART" id="SM00089">
    <property type="entry name" value="PKD"/>
    <property type="match status" value="1"/>
</dbReference>
<dbReference type="AlphaFoldDB" id="A0A514CHC0"/>
<organism evidence="3 4">
    <name type="scientific">Echinicola soli</name>
    <dbReference type="NCBI Taxonomy" id="2591634"/>
    <lineage>
        <taxon>Bacteria</taxon>
        <taxon>Pseudomonadati</taxon>
        <taxon>Bacteroidota</taxon>
        <taxon>Cytophagia</taxon>
        <taxon>Cytophagales</taxon>
        <taxon>Cyclobacteriaceae</taxon>
        <taxon>Echinicola</taxon>
    </lineage>
</organism>
<dbReference type="CDD" id="cd00146">
    <property type="entry name" value="PKD"/>
    <property type="match status" value="1"/>
</dbReference>
<dbReference type="InterPro" id="IPR035986">
    <property type="entry name" value="PKD_dom_sf"/>
</dbReference>
<accession>A0A514CHC0</accession>
<evidence type="ECO:0000259" key="2">
    <source>
        <dbReference type="PROSITE" id="PS50093"/>
    </source>
</evidence>
<keyword evidence="1" id="KW-0732">Signal</keyword>
<name>A0A514CHC0_9BACT</name>
<dbReference type="InterPro" id="IPR022409">
    <property type="entry name" value="PKD/Chitinase_dom"/>
</dbReference>
<dbReference type="RefSeq" id="WP_141614468.1">
    <property type="nucleotide sequence ID" value="NZ_CP041253.1"/>
</dbReference>
<gene>
    <name evidence="3" type="ORF">FKX85_09330</name>
</gene>
<proteinExistence type="predicted"/>
<dbReference type="OrthoDB" id="7794186at2"/>
<protein>
    <submittedName>
        <fullName evidence="3">PKD domain-containing protein</fullName>
    </submittedName>
</protein>
<dbReference type="EMBL" id="CP041253">
    <property type="protein sequence ID" value="QDH79221.1"/>
    <property type="molecule type" value="Genomic_DNA"/>
</dbReference>
<reference evidence="3 4" key="1">
    <citation type="submission" date="2019-06" db="EMBL/GenBank/DDBJ databases">
        <title>Echinicola alkalisoli sp. nov. isolated from saline soil.</title>
        <authorList>
            <person name="Sun J.-Q."/>
            <person name="Xu L."/>
        </authorList>
    </citation>
    <scope>NUCLEOTIDE SEQUENCE [LARGE SCALE GENOMIC DNA]</scope>
    <source>
        <strain evidence="3 4">LN3S3</strain>
    </source>
</reference>
<dbReference type="PROSITE" id="PS50093">
    <property type="entry name" value="PKD"/>
    <property type="match status" value="1"/>
</dbReference>
<dbReference type="InterPro" id="IPR013783">
    <property type="entry name" value="Ig-like_fold"/>
</dbReference>
<keyword evidence="4" id="KW-1185">Reference proteome</keyword>
<evidence type="ECO:0000313" key="4">
    <source>
        <dbReference type="Proteomes" id="UP000316614"/>
    </source>
</evidence>
<feature type="domain" description="PKD" evidence="2">
    <location>
        <begin position="472"/>
        <end position="518"/>
    </location>
</feature>
<dbReference type="SUPFAM" id="SSF49299">
    <property type="entry name" value="PKD domain"/>
    <property type="match status" value="1"/>
</dbReference>
<dbReference type="Gene3D" id="2.60.40.10">
    <property type="entry name" value="Immunoglobulins"/>
    <property type="match status" value="1"/>
</dbReference>
<sequence>MLKSKFVFALLLFISVENVFAQNSTIGKEFWLGFMENFGTEEGLSTEAVVIITADERTSGTINYLGRTTSFDLEKSEQFILRINSDELDLFHRNSGRVENKGVYISASGNIAVHAFNEMLRTADGTVVLPVSVLGRDYYITTHKEVTPFESTLLVVAIEDNTEIEITPAVNTINGKTAGEPFTVILNRGQSYQVKADGDLTGSRARVVGGEAENCKKIAAFGGSKCTWVGNCEACDVLYQQAYAVSSWGKRFVHIALKERTSGELVKVLASEDGTMVSVDGVPKGTINKGKFMTLNFTSGQSAKIETTKPASVTMFSKGVGCNDPDIPSLSGIGDPFMITYSPSEQFLKELSFNSIQLPSISNHYVNIVVKSGSQGDTRLDGRNIGGAFSPLPGDQDFQIAQINVSEGVHRLVNPDGFAAYVYGFGFRESYGFAAGASLDNLNVDIESAYSFAVEGEKVACLGQEGIWRVIAGNPNFNYFLWDFGDGSPALQGKEVTHQFDAPGTYRITVSASSGANSCDGIEEATFEVEVVESIANLTGNSMVCPEVEEVMYYIEEKEHLEEATFQAIGGEVLENYGDSVLVRWGKENADAKLVMNPYSENGCPGKAVEFNVNITSSLMATAPVGQTNICFDPEVPHIYFVENPVKGRKYEWEIEAGDIVSGQGSPEVEIVWNEPGVIGEVGYTVYGPEGNTCSGVSPKIAVSVAEELAEVFVTDVDCAGNETGEIQIRLAKSPSLHTFIWNHDPALNEPIAENLGAGSYSVIIIDQNGCSQSIETIAVKEHAPEVRMPTGFAPGQPPHVYQGVSACEFSFELWVYNRWGSLMYYGKEGWDGRFNDKLAPIGTYAYILRYNYPLYDKTYSNEIEGVFTLVR</sequence>
<feature type="chain" id="PRO_5021960420" evidence="1">
    <location>
        <begin position="22"/>
        <end position="872"/>
    </location>
</feature>
<dbReference type="Pfam" id="PF17517">
    <property type="entry name" value="IgGFc_binding"/>
    <property type="match status" value="1"/>
</dbReference>
<feature type="signal peptide" evidence="1">
    <location>
        <begin position="1"/>
        <end position="21"/>
    </location>
</feature>
<evidence type="ECO:0000256" key="1">
    <source>
        <dbReference type="SAM" id="SignalP"/>
    </source>
</evidence>
<evidence type="ECO:0000313" key="3">
    <source>
        <dbReference type="EMBL" id="QDH79221.1"/>
    </source>
</evidence>
<dbReference type="KEGG" id="echi:FKX85_09330"/>
<dbReference type="PANTHER" id="PTHR46534:SF2">
    <property type="entry name" value="VWFD DOMAIN-CONTAINING PROTEIN"/>
    <property type="match status" value="1"/>
</dbReference>
<dbReference type="Proteomes" id="UP000316614">
    <property type="component" value="Chromosome"/>
</dbReference>
<dbReference type="InterPro" id="IPR000601">
    <property type="entry name" value="PKD_dom"/>
</dbReference>
<dbReference type="PANTHER" id="PTHR46534">
    <property type="entry name" value="IGGFC_BINDING DOMAIN-CONTAINING PROTEIN"/>
    <property type="match status" value="1"/>
</dbReference>
<dbReference type="Pfam" id="PF18911">
    <property type="entry name" value="PKD_4"/>
    <property type="match status" value="1"/>
</dbReference>